<dbReference type="InterPro" id="IPR036188">
    <property type="entry name" value="FAD/NAD-bd_sf"/>
</dbReference>
<reference evidence="6" key="1">
    <citation type="submission" date="2017-11" db="EMBL/GenBank/DDBJ databases">
        <title>The sensing device of the deep-sea amphipod.</title>
        <authorList>
            <person name="Kobayashi H."/>
            <person name="Nagahama T."/>
            <person name="Arai W."/>
            <person name="Sasagawa Y."/>
            <person name="Umeda M."/>
            <person name="Hayashi T."/>
            <person name="Nikaido I."/>
            <person name="Watanabe H."/>
            <person name="Oguri K."/>
            <person name="Kitazato H."/>
            <person name="Fujioka K."/>
            <person name="Kido Y."/>
            <person name="Takami H."/>
        </authorList>
    </citation>
    <scope>NUCLEOTIDE SEQUENCE</scope>
    <source>
        <tissue evidence="6">Whole body</tissue>
    </source>
</reference>
<evidence type="ECO:0000256" key="4">
    <source>
        <dbReference type="ARBA" id="ARBA00023002"/>
    </source>
</evidence>
<proteinExistence type="evidence at transcript level"/>
<dbReference type="GO" id="GO:0019646">
    <property type="term" value="P:aerobic electron transport chain"/>
    <property type="evidence" value="ECO:0007669"/>
    <property type="project" value="TreeGrafter"/>
</dbReference>
<comment type="cofactor">
    <cofactor evidence="1">
        <name>FAD</name>
        <dbReference type="ChEBI" id="CHEBI:57692"/>
    </cofactor>
</comment>
<feature type="domain" description="FAD/NAD(P)-binding" evidence="5">
    <location>
        <begin position="10"/>
        <end position="300"/>
    </location>
</feature>
<name>A0A6A7G876_9CRUS</name>
<dbReference type="PANTHER" id="PTHR42913">
    <property type="entry name" value="APOPTOSIS-INDUCING FACTOR 1"/>
    <property type="match status" value="1"/>
</dbReference>
<dbReference type="GO" id="GO:0003955">
    <property type="term" value="F:NAD(P)H dehydrogenase (quinone) activity"/>
    <property type="evidence" value="ECO:0007669"/>
    <property type="project" value="TreeGrafter"/>
</dbReference>
<accession>A0A6A7G876</accession>
<evidence type="ECO:0000256" key="1">
    <source>
        <dbReference type="ARBA" id="ARBA00001974"/>
    </source>
</evidence>
<protein>
    <submittedName>
        <fullName evidence="6">Pyridine nucleotide-disulfide oxidoreductase family protein</fullName>
    </submittedName>
</protein>
<dbReference type="InterPro" id="IPR023753">
    <property type="entry name" value="FAD/NAD-binding_dom"/>
</dbReference>
<keyword evidence="4" id="KW-0560">Oxidoreductase</keyword>
<dbReference type="AlphaFoldDB" id="A0A6A7G876"/>
<dbReference type="Pfam" id="PF07992">
    <property type="entry name" value="Pyr_redox_2"/>
    <property type="match status" value="1"/>
</dbReference>
<dbReference type="NCBIfam" id="TIGR03169">
    <property type="entry name" value="Nterm_to_SelD"/>
    <property type="match status" value="1"/>
</dbReference>
<dbReference type="Gene3D" id="3.50.50.100">
    <property type="match status" value="1"/>
</dbReference>
<dbReference type="SUPFAM" id="SSF51905">
    <property type="entry name" value="FAD/NAD(P)-binding domain"/>
    <property type="match status" value="2"/>
</dbReference>
<dbReference type="EMBL" id="IACT01007758">
    <property type="protein sequence ID" value="LAC26871.1"/>
    <property type="molecule type" value="mRNA"/>
</dbReference>
<evidence type="ECO:0000313" key="6">
    <source>
        <dbReference type="EMBL" id="LAC26871.1"/>
    </source>
</evidence>
<evidence type="ECO:0000256" key="2">
    <source>
        <dbReference type="ARBA" id="ARBA00022630"/>
    </source>
</evidence>
<evidence type="ECO:0000256" key="3">
    <source>
        <dbReference type="ARBA" id="ARBA00022827"/>
    </source>
</evidence>
<keyword evidence="2" id="KW-0285">Flavoprotein</keyword>
<evidence type="ECO:0000259" key="5">
    <source>
        <dbReference type="Pfam" id="PF07992"/>
    </source>
</evidence>
<dbReference type="InterPro" id="IPR051169">
    <property type="entry name" value="NADH-Q_oxidoreductase"/>
</dbReference>
<keyword evidence="3" id="KW-0274">FAD</keyword>
<sequence>MDKSLKQNFTVVLLGGGHTNTQVINTLHRNDFPDHTELILVSDGDKAFYSGMIPGFLARLYCESDLVVSLSQLCQSSGWEFIYASVNRIEANRRLIHFEDPNLRALKYDCLLANVGSKTFGSDLPGVKKYAVCTRPLSSLGSRLSELDELHFSKEQSSTSRELVIVGGGAAGCEMAMALQSRWNSRCCLSVTLIVRRLLPQRATRVSTRLRQILQSKGIKLIENSSVSSVNQNHIDLNDDSQIPFDVLIWATGAEAHSFISKNSDLSLSKDGWIEVFPTLQSISHPEVFAAGDCCTFPSMSSPPSKSGVFAVRQGPVLTKNLLAFLNKLPLQAYNPQSDFLSLLMTGDGKALGTKFGIAFYGRWVWKMKDWIDRSWMRTFHNRDSKDSFMDAESISSCKQSLSANTAERVLQIGNESNRNEGLEVYSPRDDEFSEQLQVLEKMSSSPQFAAEVIQHLNKSELSS</sequence>
<dbReference type="InterPro" id="IPR017584">
    <property type="entry name" value="Pyridine_nucleo_diS_OxRdtase_N"/>
</dbReference>
<organism evidence="6">
    <name type="scientific">Hirondellea gigas</name>
    <dbReference type="NCBI Taxonomy" id="1518452"/>
    <lineage>
        <taxon>Eukaryota</taxon>
        <taxon>Metazoa</taxon>
        <taxon>Ecdysozoa</taxon>
        <taxon>Arthropoda</taxon>
        <taxon>Crustacea</taxon>
        <taxon>Multicrustacea</taxon>
        <taxon>Malacostraca</taxon>
        <taxon>Eumalacostraca</taxon>
        <taxon>Peracarida</taxon>
        <taxon>Amphipoda</taxon>
        <taxon>Amphilochidea</taxon>
        <taxon>Lysianassida</taxon>
        <taxon>Lysianassidira</taxon>
        <taxon>Lysianassoidea</taxon>
        <taxon>Lysianassidae</taxon>
        <taxon>Hirondellea</taxon>
    </lineage>
</organism>
<dbReference type="PANTHER" id="PTHR42913:SF9">
    <property type="entry name" value="SLR1591 PROTEIN"/>
    <property type="match status" value="1"/>
</dbReference>